<dbReference type="AlphaFoldDB" id="A0A9R0HWM8"/>
<dbReference type="PANTHER" id="PTHR47426:SF3">
    <property type="entry name" value="GCN5-RELATED N-ACETYLTRANSFERASE 6, CHLOROPLASTIC"/>
    <property type="match status" value="1"/>
</dbReference>
<dbReference type="RefSeq" id="XP_021838387.1">
    <property type="nucleotide sequence ID" value="XM_021982695.2"/>
</dbReference>
<keyword evidence="2" id="KW-1185">Reference proteome</keyword>
<dbReference type="CDD" id="cd04301">
    <property type="entry name" value="NAT_SF"/>
    <property type="match status" value="1"/>
</dbReference>
<dbReference type="InterPro" id="IPR000182">
    <property type="entry name" value="GNAT_dom"/>
</dbReference>
<organism evidence="2 3">
    <name type="scientific">Spinacia oleracea</name>
    <name type="common">Spinach</name>
    <dbReference type="NCBI Taxonomy" id="3562"/>
    <lineage>
        <taxon>Eukaryota</taxon>
        <taxon>Viridiplantae</taxon>
        <taxon>Streptophyta</taxon>
        <taxon>Embryophyta</taxon>
        <taxon>Tracheophyta</taxon>
        <taxon>Spermatophyta</taxon>
        <taxon>Magnoliopsida</taxon>
        <taxon>eudicotyledons</taxon>
        <taxon>Gunneridae</taxon>
        <taxon>Pentapetalae</taxon>
        <taxon>Caryophyllales</taxon>
        <taxon>Chenopodiaceae</taxon>
        <taxon>Chenopodioideae</taxon>
        <taxon>Anserineae</taxon>
        <taxon>Spinacia</taxon>
    </lineage>
</organism>
<evidence type="ECO:0000313" key="3">
    <source>
        <dbReference type="RefSeq" id="XP_021838387.1"/>
    </source>
</evidence>
<dbReference type="SUPFAM" id="SSF55729">
    <property type="entry name" value="Acyl-CoA N-acyltransferases (Nat)"/>
    <property type="match status" value="1"/>
</dbReference>
<feature type="domain" description="N-acetyltransferase" evidence="1">
    <location>
        <begin position="216"/>
        <end position="292"/>
    </location>
</feature>
<gene>
    <name evidence="3" type="primary">LOC110778134</name>
</gene>
<dbReference type="Proteomes" id="UP000813463">
    <property type="component" value="Chromosome 2"/>
</dbReference>
<proteinExistence type="predicted"/>
<sequence>MFSKFAFSQPACFAYSTNNKQPCHVRARRDLICRVEMQATPSVTGVEFKEEEEDGLTTRPQSRIVPHLDTSTEKSELQFNKMQQLDTEISQESRHFGVFVAREAELDEEYWTAAWLRAETHYEDRPNERYADSYKRQFADQEYNALKRRCRGYHGQQSTCIIAVKKEVKNVKHTVLKSVVGTLDFSIRYLLQGESFPGERVQAPLFSNIKREESSRYGYIANVCVAKSARRKGIALNMLKFAIESAKLKDAEMIFVHVHRKNTPARELYQKLGFEIVDVASLQLVEEQMYLLCCKT</sequence>
<dbReference type="PANTHER" id="PTHR47426">
    <property type="entry name" value="ACYL-COA N-ACYLTRANSFERASES (NAT) SUPERFAMILY PROTEIN"/>
    <property type="match status" value="1"/>
</dbReference>
<dbReference type="Pfam" id="PF00583">
    <property type="entry name" value="Acetyltransf_1"/>
    <property type="match status" value="1"/>
</dbReference>
<evidence type="ECO:0000259" key="1">
    <source>
        <dbReference type="PROSITE" id="PS51186"/>
    </source>
</evidence>
<dbReference type="Gene3D" id="3.40.630.30">
    <property type="match status" value="1"/>
</dbReference>
<protein>
    <recommendedName>
        <fullName evidence="1">N-acetyltransferase domain-containing protein</fullName>
    </recommendedName>
</protein>
<reference evidence="3" key="2">
    <citation type="submission" date="2025-08" db="UniProtKB">
        <authorList>
            <consortium name="RefSeq"/>
        </authorList>
    </citation>
    <scope>IDENTIFICATION</scope>
    <source>
        <tissue evidence="3">Leaf</tissue>
    </source>
</reference>
<dbReference type="InterPro" id="IPR016181">
    <property type="entry name" value="Acyl_CoA_acyltransferase"/>
</dbReference>
<dbReference type="OrthoDB" id="41532at2759"/>
<name>A0A9R0HWM8_SPIOL</name>
<evidence type="ECO:0000313" key="2">
    <source>
        <dbReference type="Proteomes" id="UP000813463"/>
    </source>
</evidence>
<accession>A0A9R0HWM8</accession>
<dbReference type="PROSITE" id="PS51186">
    <property type="entry name" value="GNAT"/>
    <property type="match status" value="1"/>
</dbReference>
<dbReference type="GeneID" id="110778134"/>
<reference evidence="2" key="1">
    <citation type="journal article" date="2021" name="Nat. Commun.">
        <title>Genomic analyses provide insights into spinach domestication and the genetic basis of agronomic traits.</title>
        <authorList>
            <person name="Cai X."/>
            <person name="Sun X."/>
            <person name="Xu C."/>
            <person name="Sun H."/>
            <person name="Wang X."/>
            <person name="Ge C."/>
            <person name="Zhang Z."/>
            <person name="Wang Q."/>
            <person name="Fei Z."/>
            <person name="Jiao C."/>
            <person name="Wang Q."/>
        </authorList>
    </citation>
    <scope>NUCLEOTIDE SEQUENCE [LARGE SCALE GENOMIC DNA]</scope>
    <source>
        <strain evidence="2">cv. Varoflay</strain>
    </source>
</reference>
<dbReference type="GO" id="GO:0008080">
    <property type="term" value="F:N-acetyltransferase activity"/>
    <property type="evidence" value="ECO:0000318"/>
    <property type="project" value="GO_Central"/>
</dbReference>
<dbReference type="KEGG" id="soe:110778134"/>